<protein>
    <submittedName>
        <fullName evidence="1">Uncharacterized protein</fullName>
    </submittedName>
</protein>
<organism evidence="1 2">
    <name type="scientific">Gomphosphaeria aponina SAG 52.96 = DSM 107014</name>
    <dbReference type="NCBI Taxonomy" id="1521640"/>
    <lineage>
        <taxon>Bacteria</taxon>
        <taxon>Bacillati</taxon>
        <taxon>Cyanobacteriota</taxon>
        <taxon>Cyanophyceae</taxon>
        <taxon>Oscillatoriophycideae</taxon>
        <taxon>Chroococcales</taxon>
        <taxon>Gomphosphaeriaceae</taxon>
        <taxon>Gomphosphaeria</taxon>
    </lineage>
</organism>
<sequence length="111" mass="12851">MNNSYLNQKHCSFCGQFQLEGHRGGHCEQLNVLVKGSWNACPFFVPRFTSLIEELNKQKHKHSLIKHRLKALINRSYSKPLFLINSLNDCLERVEVSKIQESQNLQLVGKN</sequence>
<evidence type="ECO:0000313" key="1">
    <source>
        <dbReference type="EMBL" id="MBR8829041.1"/>
    </source>
</evidence>
<proteinExistence type="predicted"/>
<dbReference type="EMBL" id="JADQBC010000103">
    <property type="protein sequence ID" value="MBR8829041.1"/>
    <property type="molecule type" value="Genomic_DNA"/>
</dbReference>
<dbReference type="Proteomes" id="UP000767446">
    <property type="component" value="Unassembled WGS sequence"/>
</dbReference>
<gene>
    <name evidence="1" type="ORF">DSM107014_14275</name>
</gene>
<accession>A0A941GXI7</accession>
<reference evidence="1" key="1">
    <citation type="submission" date="2021-02" db="EMBL/GenBank/DDBJ databases">
        <title>Metagenome analyses of Stigonema ocellatum DSM 106950, Chlorogloea purpurea SAG 13.99 and Gomphosphaeria aponina DSM 107014.</title>
        <authorList>
            <person name="Marter P."/>
            <person name="Huang S."/>
        </authorList>
    </citation>
    <scope>NUCLEOTIDE SEQUENCE</scope>
    <source>
        <strain evidence="1">JP213</strain>
    </source>
</reference>
<name>A0A941GXI7_9CHRO</name>
<evidence type="ECO:0000313" key="2">
    <source>
        <dbReference type="Proteomes" id="UP000767446"/>
    </source>
</evidence>
<dbReference type="AlphaFoldDB" id="A0A941GXI7"/>
<comment type="caution">
    <text evidence="1">The sequence shown here is derived from an EMBL/GenBank/DDBJ whole genome shotgun (WGS) entry which is preliminary data.</text>
</comment>